<evidence type="ECO:0000256" key="3">
    <source>
        <dbReference type="ARBA" id="ARBA00022729"/>
    </source>
</evidence>
<dbReference type="Proteomes" id="UP001139035">
    <property type="component" value="Unassembled WGS sequence"/>
</dbReference>
<dbReference type="SUPFAM" id="SSF53822">
    <property type="entry name" value="Periplasmic binding protein-like I"/>
    <property type="match status" value="1"/>
</dbReference>
<comment type="caution">
    <text evidence="6">The sequence shown here is derived from an EMBL/GenBank/DDBJ whole genome shotgun (WGS) entry which is preliminary data.</text>
</comment>
<dbReference type="PANTHER" id="PTHR46847">
    <property type="entry name" value="D-ALLOSE-BINDING PERIPLASMIC PROTEIN-RELATED"/>
    <property type="match status" value="1"/>
</dbReference>
<dbReference type="Pfam" id="PF13407">
    <property type="entry name" value="Peripla_BP_4"/>
    <property type="match status" value="1"/>
</dbReference>
<feature type="signal peptide" evidence="4">
    <location>
        <begin position="1"/>
        <end position="30"/>
    </location>
</feature>
<dbReference type="GO" id="GO:0030313">
    <property type="term" value="C:cell envelope"/>
    <property type="evidence" value="ECO:0007669"/>
    <property type="project" value="UniProtKB-SubCell"/>
</dbReference>
<accession>A0A9X1P4F2</accession>
<reference evidence="6" key="1">
    <citation type="submission" date="2022-01" db="EMBL/GenBank/DDBJ databases">
        <title>Jiella avicenniae sp. nov., a novel endophytic bacterium isolated from bark of Avicennia marina.</title>
        <authorList>
            <person name="Tuo L."/>
        </authorList>
    </citation>
    <scope>NUCLEOTIDE SEQUENCE</scope>
    <source>
        <strain evidence="6">CBK1P-4</strain>
    </source>
</reference>
<keyword evidence="3 4" id="KW-0732">Signal</keyword>
<evidence type="ECO:0000256" key="2">
    <source>
        <dbReference type="ARBA" id="ARBA00007639"/>
    </source>
</evidence>
<dbReference type="InterPro" id="IPR028082">
    <property type="entry name" value="Peripla_BP_I"/>
</dbReference>
<sequence length="410" mass="43782">MRLNKLMKGAASATMIAGLAATFGATLAQAQDSGSDKKYKIYLAMSYSGNSWQSEAANIVKALAKTPPYDKQVELTEVISGTDPQAQISAYESMIQAGADGVISFPISATALNRTIKRGCDQGVKFFMYDATVTEPCAYNVSFITAGFGENTAQALVNELGGKGKIFLSRGVPGNSVDKRHTDGAMHIFDQYPGISVAAEYYSYWDDRTTQQETAKALAAHPDVDGIWAQAGEYGAVQALLDKGGKLVPITGENSDGFRLALADPKMQDMGLKGVSSGSPPASAGYAFKIMMEVLTGKRDLEPMNIQYPLPWVPAADVKLCEGDTFENGCNVFPSEKVPSSFVTEVFNPTLLPELTLTSALDGNPTPGATIQPLPEEITKAPDSPGINCQRCEAPENQYELTKVKATVQP</sequence>
<evidence type="ECO:0000256" key="4">
    <source>
        <dbReference type="SAM" id="SignalP"/>
    </source>
</evidence>
<evidence type="ECO:0000256" key="1">
    <source>
        <dbReference type="ARBA" id="ARBA00004196"/>
    </source>
</evidence>
<dbReference type="InterPro" id="IPR025997">
    <property type="entry name" value="SBP_2_dom"/>
</dbReference>
<feature type="domain" description="Periplasmic binding protein" evidence="5">
    <location>
        <begin position="41"/>
        <end position="298"/>
    </location>
</feature>
<dbReference type="GO" id="GO:0030246">
    <property type="term" value="F:carbohydrate binding"/>
    <property type="evidence" value="ECO:0007669"/>
    <property type="project" value="UniProtKB-ARBA"/>
</dbReference>
<dbReference type="CDD" id="cd19998">
    <property type="entry name" value="PBP1_ABC_sugar_binding-like"/>
    <property type="match status" value="1"/>
</dbReference>
<proteinExistence type="inferred from homology"/>
<dbReference type="AlphaFoldDB" id="A0A9X1P4F2"/>
<comment type="similarity">
    <text evidence="2">Belongs to the bacterial solute-binding protein 2 family.</text>
</comment>
<evidence type="ECO:0000313" key="7">
    <source>
        <dbReference type="Proteomes" id="UP001139035"/>
    </source>
</evidence>
<comment type="subcellular location">
    <subcellularLocation>
        <location evidence="1">Cell envelope</location>
    </subcellularLocation>
</comment>
<dbReference type="PANTHER" id="PTHR46847:SF1">
    <property type="entry name" value="D-ALLOSE-BINDING PERIPLASMIC PROTEIN-RELATED"/>
    <property type="match status" value="1"/>
</dbReference>
<protein>
    <submittedName>
        <fullName evidence="6">Sugar ABC transporter substrate-binding protein</fullName>
    </submittedName>
</protein>
<evidence type="ECO:0000313" key="6">
    <source>
        <dbReference type="EMBL" id="MCE7030166.1"/>
    </source>
</evidence>
<organism evidence="6 7">
    <name type="scientific">Jiella avicenniae</name>
    <dbReference type="NCBI Taxonomy" id="2907202"/>
    <lineage>
        <taxon>Bacteria</taxon>
        <taxon>Pseudomonadati</taxon>
        <taxon>Pseudomonadota</taxon>
        <taxon>Alphaproteobacteria</taxon>
        <taxon>Hyphomicrobiales</taxon>
        <taxon>Aurantimonadaceae</taxon>
        <taxon>Jiella</taxon>
    </lineage>
</organism>
<gene>
    <name evidence="6" type="ORF">LZD57_19430</name>
</gene>
<evidence type="ECO:0000259" key="5">
    <source>
        <dbReference type="Pfam" id="PF13407"/>
    </source>
</evidence>
<dbReference type="EMBL" id="JAJUWU010000021">
    <property type="protein sequence ID" value="MCE7030166.1"/>
    <property type="molecule type" value="Genomic_DNA"/>
</dbReference>
<name>A0A9X1P4F2_9HYPH</name>
<feature type="chain" id="PRO_5040732653" evidence="4">
    <location>
        <begin position="31"/>
        <end position="410"/>
    </location>
</feature>
<keyword evidence="7" id="KW-1185">Reference proteome</keyword>
<dbReference type="RefSeq" id="WP_233721244.1">
    <property type="nucleotide sequence ID" value="NZ_JAJUWU010000021.1"/>
</dbReference>
<dbReference type="Gene3D" id="3.40.50.2300">
    <property type="match status" value="2"/>
</dbReference>